<gene>
    <name evidence="2" type="ORF">WOLCODRAFT_154107</name>
</gene>
<sequence>MHALTGGAVRTASGLEWCRVRRGKGWLPRVDRALQGRASSEARPASVSVTSFGARMRSTGARRGENAQGDMRVGAEQRGGGESGALLWRRTMLPMWAVVELKRTVGEGAGAGAGNGSRRARILAGLCPPSRKSGSSTSGGTITLHGLHGLLVYRPPSTAVLFALCSLSVAHGLSAIHCSLHAAPSLALAVVNAPRLAPPSHAPTSAAAGGVAFLPAKSRCTLPNPQPWQAHALSRSPS</sequence>
<feature type="region of interest" description="Disordered" evidence="1">
    <location>
        <begin position="59"/>
        <end position="78"/>
    </location>
</feature>
<evidence type="ECO:0000256" key="1">
    <source>
        <dbReference type="SAM" id="MobiDB-lite"/>
    </source>
</evidence>
<evidence type="ECO:0000313" key="2">
    <source>
        <dbReference type="EMBL" id="PCH44065.1"/>
    </source>
</evidence>
<reference evidence="2 3" key="1">
    <citation type="journal article" date="2012" name="Science">
        <title>The Paleozoic origin of enzymatic lignin decomposition reconstructed from 31 fungal genomes.</title>
        <authorList>
            <person name="Floudas D."/>
            <person name="Binder M."/>
            <person name="Riley R."/>
            <person name="Barry K."/>
            <person name="Blanchette R.A."/>
            <person name="Henrissat B."/>
            <person name="Martinez A.T."/>
            <person name="Otillar R."/>
            <person name="Spatafora J.W."/>
            <person name="Yadav J.S."/>
            <person name="Aerts A."/>
            <person name="Benoit I."/>
            <person name="Boyd A."/>
            <person name="Carlson A."/>
            <person name="Copeland A."/>
            <person name="Coutinho P.M."/>
            <person name="de Vries R.P."/>
            <person name="Ferreira P."/>
            <person name="Findley K."/>
            <person name="Foster B."/>
            <person name="Gaskell J."/>
            <person name="Glotzer D."/>
            <person name="Gorecki P."/>
            <person name="Heitman J."/>
            <person name="Hesse C."/>
            <person name="Hori C."/>
            <person name="Igarashi K."/>
            <person name="Jurgens J.A."/>
            <person name="Kallen N."/>
            <person name="Kersten P."/>
            <person name="Kohler A."/>
            <person name="Kuees U."/>
            <person name="Kumar T.K.A."/>
            <person name="Kuo A."/>
            <person name="LaButti K."/>
            <person name="Larrondo L.F."/>
            <person name="Lindquist E."/>
            <person name="Ling A."/>
            <person name="Lombard V."/>
            <person name="Lucas S."/>
            <person name="Lundell T."/>
            <person name="Martin R."/>
            <person name="McLaughlin D.J."/>
            <person name="Morgenstern I."/>
            <person name="Morin E."/>
            <person name="Murat C."/>
            <person name="Nagy L.G."/>
            <person name="Nolan M."/>
            <person name="Ohm R.A."/>
            <person name="Patyshakuliyeva A."/>
            <person name="Rokas A."/>
            <person name="Ruiz-Duenas F.J."/>
            <person name="Sabat G."/>
            <person name="Salamov A."/>
            <person name="Samejima M."/>
            <person name="Schmutz J."/>
            <person name="Slot J.C."/>
            <person name="St John F."/>
            <person name="Stenlid J."/>
            <person name="Sun H."/>
            <person name="Sun S."/>
            <person name="Syed K."/>
            <person name="Tsang A."/>
            <person name="Wiebenga A."/>
            <person name="Young D."/>
            <person name="Pisabarro A."/>
            <person name="Eastwood D.C."/>
            <person name="Martin F."/>
            <person name="Cullen D."/>
            <person name="Grigoriev I.V."/>
            <person name="Hibbett D.S."/>
        </authorList>
    </citation>
    <scope>NUCLEOTIDE SEQUENCE [LARGE SCALE GENOMIC DNA]</scope>
    <source>
        <strain evidence="2 3">MD-104</strain>
    </source>
</reference>
<dbReference type="EMBL" id="KB468157">
    <property type="protein sequence ID" value="PCH44065.1"/>
    <property type="molecule type" value="Genomic_DNA"/>
</dbReference>
<protein>
    <submittedName>
        <fullName evidence="2">Uncharacterized protein</fullName>
    </submittedName>
</protein>
<evidence type="ECO:0000313" key="3">
    <source>
        <dbReference type="Proteomes" id="UP000218811"/>
    </source>
</evidence>
<organism evidence="2 3">
    <name type="scientific">Wolfiporia cocos (strain MD-104)</name>
    <name type="common">Brown rot fungus</name>
    <dbReference type="NCBI Taxonomy" id="742152"/>
    <lineage>
        <taxon>Eukaryota</taxon>
        <taxon>Fungi</taxon>
        <taxon>Dikarya</taxon>
        <taxon>Basidiomycota</taxon>
        <taxon>Agaricomycotina</taxon>
        <taxon>Agaricomycetes</taxon>
        <taxon>Polyporales</taxon>
        <taxon>Phaeolaceae</taxon>
        <taxon>Wolfiporia</taxon>
    </lineage>
</organism>
<proteinExistence type="predicted"/>
<dbReference type="AlphaFoldDB" id="A0A2H3JRD6"/>
<keyword evidence="3" id="KW-1185">Reference proteome</keyword>
<name>A0A2H3JRD6_WOLCO</name>
<dbReference type="Proteomes" id="UP000218811">
    <property type="component" value="Unassembled WGS sequence"/>
</dbReference>
<accession>A0A2H3JRD6</accession>